<dbReference type="Pfam" id="PF16415">
    <property type="entry name" value="CNOT1_CAF1_bind"/>
    <property type="match status" value="1"/>
</dbReference>
<evidence type="ECO:0000259" key="7">
    <source>
        <dbReference type="Pfam" id="PF04054"/>
    </source>
</evidence>
<dbReference type="GO" id="GO:0005634">
    <property type="term" value="C:nucleus"/>
    <property type="evidence" value="ECO:0007669"/>
    <property type="project" value="UniProtKB-SubCell"/>
</dbReference>
<keyword evidence="3" id="KW-0805">Transcription regulation</keyword>
<dbReference type="GO" id="GO:0030015">
    <property type="term" value="C:CCR4-NOT core complex"/>
    <property type="evidence" value="ECO:0000318"/>
    <property type="project" value="GO_Central"/>
</dbReference>
<dbReference type="OMA" id="IDEYHCY"/>
<evidence type="ECO:0000259" key="12">
    <source>
        <dbReference type="Pfam" id="PF25097"/>
    </source>
</evidence>
<feature type="domain" description="CCR4-Not complex component Not1 C-terminal" evidence="7">
    <location>
        <begin position="2038"/>
        <end position="2397"/>
    </location>
</feature>
<dbReference type="PANTHER" id="PTHR13162">
    <property type="entry name" value="CCR4-NOT TRANSCRIPTION COMPLEX"/>
    <property type="match status" value="1"/>
</dbReference>
<name>W1NZM9_AMBTC</name>
<dbReference type="CDD" id="cd20710">
    <property type="entry name" value="NOT1_connector"/>
    <property type="match status" value="1"/>
</dbReference>
<evidence type="ECO:0000259" key="11">
    <source>
        <dbReference type="Pfam" id="PF16418"/>
    </source>
</evidence>
<feature type="region of interest" description="Disordered" evidence="6">
    <location>
        <begin position="917"/>
        <end position="946"/>
    </location>
</feature>
<feature type="region of interest" description="Disordered" evidence="6">
    <location>
        <begin position="1506"/>
        <end position="1527"/>
    </location>
</feature>
<feature type="domain" description="CCR4-NOT transcription complex subunit 1 CAF1-binding" evidence="9">
    <location>
        <begin position="976"/>
        <end position="1195"/>
    </location>
</feature>
<feature type="compositionally biased region" description="Polar residues" evidence="6">
    <location>
        <begin position="824"/>
        <end position="852"/>
    </location>
</feature>
<dbReference type="eggNOG" id="KOG1831">
    <property type="taxonomic scope" value="Eukaryota"/>
</dbReference>
<dbReference type="Pfam" id="PF16417">
    <property type="entry name" value="CNOT1_TTP_bind"/>
    <property type="match status" value="1"/>
</dbReference>
<evidence type="ECO:0000256" key="3">
    <source>
        <dbReference type="ARBA" id="ARBA00023015"/>
    </source>
</evidence>
<dbReference type="FunFam" id="1.25.40.840:FF:000003">
    <property type="entry name" value="Transcription regulator"/>
    <property type="match status" value="1"/>
</dbReference>
<feature type="region of interest" description="Disordered" evidence="6">
    <location>
        <begin position="1842"/>
        <end position="1897"/>
    </location>
</feature>
<evidence type="ECO:0000256" key="1">
    <source>
        <dbReference type="ARBA" id="ARBA00004123"/>
    </source>
</evidence>
<dbReference type="Gramene" id="ERN00756">
    <property type="protein sequence ID" value="ERN00756"/>
    <property type="gene ID" value="AMTR_s00106p00133350"/>
</dbReference>
<dbReference type="HOGENOM" id="CLU_000286_3_0_1"/>
<dbReference type="GO" id="GO:0000289">
    <property type="term" value="P:nuclear-transcribed mRNA poly(A) tail shortening"/>
    <property type="evidence" value="ECO:0007669"/>
    <property type="project" value="UniProtKB-ARBA"/>
</dbReference>
<dbReference type="Pfam" id="PF25097">
    <property type="entry name" value="ARM_Cnot1"/>
    <property type="match status" value="1"/>
</dbReference>
<dbReference type="FunFam" id="1.25.40.790:FF:000002">
    <property type="entry name" value="Transcription regulator"/>
    <property type="match status" value="1"/>
</dbReference>
<proteinExistence type="predicted"/>
<evidence type="ECO:0000256" key="6">
    <source>
        <dbReference type="SAM" id="MobiDB-lite"/>
    </source>
</evidence>
<dbReference type="Pfam" id="PF16418">
    <property type="entry name" value="CNOT1_HEAT"/>
    <property type="match status" value="1"/>
</dbReference>
<protein>
    <recommendedName>
        <fullName evidence="15">CCR4-NOT transcription complex subunit 1-like</fullName>
    </recommendedName>
</protein>
<dbReference type="EMBL" id="KI394815">
    <property type="protein sequence ID" value="ERN00756.1"/>
    <property type="molecule type" value="Genomic_DNA"/>
</dbReference>
<dbReference type="InterPro" id="IPR032193">
    <property type="entry name" value="CNOT1_TTP_bind"/>
</dbReference>
<evidence type="ECO:0000259" key="10">
    <source>
        <dbReference type="Pfam" id="PF16417"/>
    </source>
</evidence>
<dbReference type="GO" id="GO:0000288">
    <property type="term" value="P:nuclear-transcribed mRNA catabolic process, deadenylation-dependent decay"/>
    <property type="evidence" value="ECO:0000318"/>
    <property type="project" value="GO_Central"/>
</dbReference>
<feature type="region of interest" description="Disordered" evidence="6">
    <location>
        <begin position="824"/>
        <end position="892"/>
    </location>
</feature>
<evidence type="ECO:0000256" key="2">
    <source>
        <dbReference type="ARBA" id="ARBA00022491"/>
    </source>
</evidence>
<dbReference type="GO" id="GO:0000932">
    <property type="term" value="C:P-body"/>
    <property type="evidence" value="ECO:0000318"/>
    <property type="project" value="GO_Central"/>
</dbReference>
<dbReference type="InterPro" id="IPR040398">
    <property type="entry name" value="Not1"/>
</dbReference>
<dbReference type="InterPro" id="IPR024557">
    <property type="entry name" value="CNOT1_dom_4"/>
</dbReference>
<feature type="domain" description="CCR4-NOT transcription complex subunit 1" evidence="8">
    <location>
        <begin position="1324"/>
        <end position="1462"/>
    </location>
</feature>
<evidence type="ECO:0008006" key="15">
    <source>
        <dbReference type="Google" id="ProtNLM"/>
    </source>
</evidence>
<evidence type="ECO:0000256" key="4">
    <source>
        <dbReference type="ARBA" id="ARBA00023163"/>
    </source>
</evidence>
<feature type="domain" description="CCR4-NOT transcription complex subunit 1 HEAT repeat" evidence="11">
    <location>
        <begin position="475"/>
        <end position="622"/>
    </location>
</feature>
<keyword evidence="14" id="KW-1185">Reference proteome</keyword>
<keyword evidence="5" id="KW-0539">Nucleus</keyword>
<dbReference type="KEGG" id="atr:18428828"/>
<dbReference type="Gene3D" id="1.25.40.800">
    <property type="match status" value="1"/>
</dbReference>
<evidence type="ECO:0000313" key="14">
    <source>
        <dbReference type="Proteomes" id="UP000017836"/>
    </source>
</evidence>
<feature type="compositionally biased region" description="Polar residues" evidence="6">
    <location>
        <begin position="862"/>
        <end position="874"/>
    </location>
</feature>
<comment type="subcellular location">
    <subcellularLocation>
        <location evidence="1">Nucleus</location>
    </subcellularLocation>
</comment>
<feature type="domain" description="CCR4-NOT transcription complex subunit 1-like NOT1 connector" evidence="12">
    <location>
        <begin position="1668"/>
        <end position="1844"/>
    </location>
</feature>
<keyword evidence="2" id="KW-0678">Repressor</keyword>
<accession>W1NZM9</accession>
<gene>
    <name evidence="13" type="ORF">AMTR_s00106p00133350</name>
</gene>
<organism evidence="13 14">
    <name type="scientific">Amborella trichopoda</name>
    <dbReference type="NCBI Taxonomy" id="13333"/>
    <lineage>
        <taxon>Eukaryota</taxon>
        <taxon>Viridiplantae</taxon>
        <taxon>Streptophyta</taxon>
        <taxon>Embryophyta</taxon>
        <taxon>Tracheophyta</taxon>
        <taxon>Spermatophyta</taxon>
        <taxon>Magnoliopsida</taxon>
        <taxon>Amborellales</taxon>
        <taxon>Amborellaceae</taxon>
        <taxon>Amborella</taxon>
    </lineage>
</organism>
<feature type="compositionally biased region" description="Basic and acidic residues" evidence="6">
    <location>
        <begin position="1858"/>
        <end position="1871"/>
    </location>
</feature>
<evidence type="ECO:0000259" key="9">
    <source>
        <dbReference type="Pfam" id="PF16415"/>
    </source>
</evidence>
<dbReference type="Pfam" id="PF12842">
    <property type="entry name" value="DUF3819"/>
    <property type="match status" value="1"/>
</dbReference>
<dbReference type="InterPro" id="IPR032191">
    <property type="entry name" value="CNOT1_CAF1_bind"/>
</dbReference>
<reference evidence="14" key="1">
    <citation type="journal article" date="2013" name="Science">
        <title>The Amborella genome and the evolution of flowering plants.</title>
        <authorList>
            <consortium name="Amborella Genome Project"/>
        </authorList>
    </citation>
    <scope>NUCLEOTIDE SEQUENCE [LARGE SCALE GENOMIC DNA]</scope>
</reference>
<feature type="domain" description="CCR4-NOT transcription complex subunit 1 TTP binding" evidence="10">
    <location>
        <begin position="645"/>
        <end position="822"/>
    </location>
</feature>
<dbReference type="Pfam" id="PF04054">
    <property type="entry name" value="Not1"/>
    <property type="match status" value="1"/>
</dbReference>
<dbReference type="FunFam" id="1.25.40.800:FF:000001">
    <property type="entry name" value="CCR4-NOT transcription complex subunit 1"/>
    <property type="match status" value="1"/>
</dbReference>
<keyword evidence="4" id="KW-0804">Transcription</keyword>
<dbReference type="STRING" id="13333.W1NZM9"/>
<evidence type="ECO:0000259" key="8">
    <source>
        <dbReference type="Pfam" id="PF12842"/>
    </source>
</evidence>
<dbReference type="Gene3D" id="1.25.40.840">
    <property type="entry name" value="CCR4-NOT transcription complex subunit 1 TTP binding domain"/>
    <property type="match status" value="1"/>
</dbReference>
<dbReference type="Proteomes" id="UP000017836">
    <property type="component" value="Unassembled WGS sequence"/>
</dbReference>
<dbReference type="InterPro" id="IPR032194">
    <property type="entry name" value="CNOT1_HEAT"/>
</dbReference>
<dbReference type="InterPro" id="IPR007196">
    <property type="entry name" value="CCR4-Not_Not1_C"/>
</dbReference>
<dbReference type="OrthoDB" id="1933107at2759"/>
<dbReference type="GO" id="GO:0060090">
    <property type="term" value="F:molecular adaptor activity"/>
    <property type="evidence" value="ECO:0000318"/>
    <property type="project" value="GO_Central"/>
</dbReference>
<dbReference type="InterPro" id="IPR038535">
    <property type="entry name" value="CNOT1_TTP_bind_sf"/>
</dbReference>
<dbReference type="Gene3D" id="1.25.40.790">
    <property type="match status" value="1"/>
</dbReference>
<evidence type="ECO:0000313" key="13">
    <source>
        <dbReference type="EMBL" id="ERN00756.1"/>
    </source>
</evidence>
<sequence length="2423" mass="269496">MIPFASTVISLISFLINDLNESNYESVLNELIQLVDYGLDSSILLLQICFNQVTFNEGDNRTMQLKLNLFSAVFTYLLGKPNFSTIFCESVRNINMNETFLGDLSRALHLSISEKIGIGLALSDSDDPDIRMRGQNFCISEIKELSLNTIAGVSYNQIQDIIVFLYQSEDLSKYVDGFIQMLHLLQLKEKAPSVLTPMLMDNFREIDPLRDLDSFYESTDNDFDAVLAEIQEELSMADVMKELGYGCTINGSHCKDILALFSPLNEVRIARIISTIARTRTGLEDNQGAYSTFCSAIGNNSTTDSSWLSSWNVDVLLDAIKQLAPEINWSSVMENLDHEGFYLPDQEAFSFLMSIYSSACQDPFPLHAICGSVWKNAEGQLSFLRYAVSVPSEIFTFAHSKRLLAYKEASNKIPNVGANQAWICLDLLEVLCELAERGHASTVRALLEYPTKHFPEILLAGLAQINTTYNLLQYELFSCVFPTMIGSDQNSVSIHYLWHLNPSLTLRGFMDVHRRDPNMIPRILGICQEMKILQTVLDRTLFPFSIELAVSAARKEYMSLEKWLNENLSAFKDTFFEACLKFLKERIPYDAASDVPANPFQHSEATSTVSPEISAIFFKVLQTYAGQLSSRQLADELKRLLATTTRVNPRLQSGGVADSSSSEGFPDDVEKEANSYFHQLYTGQLSLDSMVQMLAQFKESSVKREQVIFDCMIQNLFDEYRFFPRYPERELKITAVLFGSLIKHQLVSHLTLGMALRCVLDALRKSLDSKMFSFGLKALEQFTDRLVEWPQYCNHILQISHLRDSHADLVEFIERALARISSSQSDLGGGNSAPTDHQSPVPQVTQENNEASEASWHLGSGPQISSPLQLQQRHQGFLDDRHKSPISSVNYPKPLLPSSGQPAAISSHIDIAISQRKPTGVQASPTVPPQQPASGPTPLLSSPGFPRPSRVTSAGFGAALNIETLVAAAERREVPIEAPASEVQDKILFMINNISAANMEAKSNEFTDVLDEKYYPWFAQYMVMKRASIEPNFHDLYLKFLDKVNSKALNKEIVKATYENCKVLLRSELIKSSSEERSLLKNLGSWLGKFTIGRNQALRAKEIDPKVLIIEAYEKGLMIAVIPFTSKILEPCQSSLAYQPPNPWTMGILSLLSEIYALPNLKMNLKFDIEVLFKNLGVDMKDVKPTSLLKDRVREIEGNPDFSNKDLGVSQQPQVVSDLNTGIIASLSSVDLQSEAVTSSHPGSHSSVVTQYTAPLHLAPSGLGEDDKLSTLGLPERIPSCQALTHVSPAQTPFPVSQLSMPTQNIGTYIVVNPKLNALGLQLQFQRIVPVALEQAVRDITSPVVERSVTIACMTTRELVLKDYALEADESRIHNSANMMAGCLAGSLAHVTCKEPLRIAMSNKLRVLLQPYVTTELLEQAVQLVTNDNLDLGCVIIEQTAVEKALRELDDIFVHALNLRRKLGYEANNYSQGALARLPEALRPKSGRLSAAQQRVYEDFTRLPMQSHASQSTHATPAGPPPASSGGSAGIVVSRVYTGPLNSNIYSPAQVPAGFTTIGQPMDHISEEMEVGSAQSPSLPSPHVVQMDGVVHQGGEISGIAPSLSMTPLANDVHPIESSTVVKESGAVVPPSPLPLSLSTERIGASISEPLRSMGDALEKYHIVSKKLETLVSKDSGDVEIQGAINEVPEIILRCISRDECALAIAQKVFRGLYENTSNSLHVQSHLAILVAIRDVCKLVVKELTSWVIYSDDERKFNKDITVGLMRSELISLAEYDMHLAKLIDSGRNKGATDFAVDLVKTLVVPESGVGVSELHNLFDALVKLSMRPGSPESLQQLVETARNPPSNVVAQPAFASGKDDKARQSRDKKVTSGRVVASREDSNAGSADTGASDPPGFREQVGALLAEWARNCEAPGMNDATYATYISQLQQSGMLKGDDVTDRFFRVLTELAVAHCLASESHQASQSVLSFAAIDMYAKLVVLLVKYAAVDQGLNKFIIFPKVLAVTVRVIQKDADEKKASFHPRPYFRLFIKWIMEFNTPDSVLDTMNFQVLTALANAFHVLQPMKVPGFSYAWLELISHRFYMPKLLMSNSQKGWPLVQRLLVDLFKFLEPSLRNAELGEAMRVLYKGTLRVLLVLLHDFPEFLCNYHFSFCDVIPYTCIQMRNVILSAFPRHMRLPDPCLPNLKVDLLPEICNLPVILSEVDAALKVKQMKAELDEYLKSRQPGSPFLTELKQRLLVTTSEAAITGCRYNIPLINSLVLYVGMQEIQQLQSKSTVCTPNYNSAYMDIFEKLTVDLDTEGRYLFLNAVANQLRYPNNHTHYFSCVILYLFAEASQEIIQEQITRVLMERLIVSRPHPWGLLITFIELLKNPRYNFWSHPFIKIAPEIERVFDSVARSCFVPQNKAMDDGIMPGALPEANR</sequence>
<dbReference type="GO" id="GO:0017148">
    <property type="term" value="P:negative regulation of translation"/>
    <property type="evidence" value="ECO:0007669"/>
    <property type="project" value="InterPro"/>
</dbReference>
<dbReference type="FunFam" id="1.25.40.180:FF:000012">
    <property type="entry name" value="Ccr4-Not transcription complex subunit"/>
    <property type="match status" value="1"/>
</dbReference>
<dbReference type="PANTHER" id="PTHR13162:SF8">
    <property type="entry name" value="CCR4-NOT TRANSCRIPTION COMPLEX SUBUNIT 1"/>
    <property type="match status" value="1"/>
</dbReference>
<dbReference type="Gene3D" id="1.25.40.180">
    <property type="match status" value="1"/>
</dbReference>
<dbReference type="InterPro" id="IPR055454">
    <property type="entry name" value="CNOT1-like_NOT1_connector"/>
</dbReference>
<evidence type="ECO:0000256" key="5">
    <source>
        <dbReference type="ARBA" id="ARBA00023242"/>
    </source>
</evidence>